<protein>
    <submittedName>
        <fullName evidence="1">Uncharacterized protein</fullName>
    </submittedName>
</protein>
<organism evidence="1 2">
    <name type="scientific">Paractinoplanes atraurantiacus</name>
    <dbReference type="NCBI Taxonomy" id="1036182"/>
    <lineage>
        <taxon>Bacteria</taxon>
        <taxon>Bacillati</taxon>
        <taxon>Actinomycetota</taxon>
        <taxon>Actinomycetes</taxon>
        <taxon>Micromonosporales</taxon>
        <taxon>Micromonosporaceae</taxon>
        <taxon>Paractinoplanes</taxon>
    </lineage>
</organism>
<gene>
    <name evidence="1" type="ORF">SAMN05421748_113122</name>
</gene>
<evidence type="ECO:0000313" key="1">
    <source>
        <dbReference type="EMBL" id="SNY52882.1"/>
    </source>
</evidence>
<dbReference type="Proteomes" id="UP000219612">
    <property type="component" value="Unassembled WGS sequence"/>
</dbReference>
<sequence length="184" mass="19175">MDEVSAVADGLGKWRDAALGAVFQAQDATVRVFVDVREAGTGAAGKAAGRFTAGLDGLAGRGAAEREQAAAGMLGRAARAKAAFDAAVMAVATSELADRVVDAQLERVLRPLVRTILDDVLALLAEEPERIQPLVRGQRDTMVDELVGRIRNGAAAGDTAVDRVTTRVLRRGGDPVPVPPADPR</sequence>
<dbReference type="AlphaFoldDB" id="A0A285IY31"/>
<keyword evidence="2" id="KW-1185">Reference proteome</keyword>
<name>A0A285IY31_9ACTN</name>
<evidence type="ECO:0000313" key="2">
    <source>
        <dbReference type="Proteomes" id="UP000219612"/>
    </source>
</evidence>
<accession>A0A285IY31</accession>
<dbReference type="EMBL" id="OBDY01000013">
    <property type="protein sequence ID" value="SNY52882.1"/>
    <property type="molecule type" value="Genomic_DNA"/>
</dbReference>
<reference evidence="1 2" key="1">
    <citation type="submission" date="2017-09" db="EMBL/GenBank/DDBJ databases">
        <authorList>
            <person name="Ehlers B."/>
            <person name="Leendertz F.H."/>
        </authorList>
    </citation>
    <scope>NUCLEOTIDE SEQUENCE [LARGE SCALE GENOMIC DNA]</scope>
    <source>
        <strain evidence="1 2">CGMCC 4.6857</strain>
    </source>
</reference>
<proteinExistence type="predicted"/>